<dbReference type="EMBL" id="LNQE01001205">
    <property type="protein sequence ID" value="KUG20296.1"/>
    <property type="molecule type" value="Genomic_DNA"/>
</dbReference>
<sequence>MMPAARAAGIGTTLRGSLISPLLMPPVRGGRLLCPVISGCETAGPSGKGGPKAAGERAIPEEFCISRRGGRAKLSLQPATKI</sequence>
<evidence type="ECO:0000313" key="1">
    <source>
        <dbReference type="EMBL" id="KUG20296.1"/>
    </source>
</evidence>
<accession>A0A0W8FHB3</accession>
<organism evidence="1">
    <name type="scientific">hydrocarbon metagenome</name>
    <dbReference type="NCBI Taxonomy" id="938273"/>
    <lineage>
        <taxon>unclassified sequences</taxon>
        <taxon>metagenomes</taxon>
        <taxon>ecological metagenomes</taxon>
    </lineage>
</organism>
<protein>
    <submittedName>
        <fullName evidence="1">Uncharacterized protein</fullName>
    </submittedName>
</protein>
<proteinExistence type="predicted"/>
<comment type="caution">
    <text evidence="1">The sequence shown here is derived from an EMBL/GenBank/DDBJ whole genome shotgun (WGS) entry which is preliminary data.</text>
</comment>
<dbReference type="AlphaFoldDB" id="A0A0W8FHB3"/>
<gene>
    <name evidence="1" type="ORF">ASZ90_009952</name>
</gene>
<reference evidence="1" key="1">
    <citation type="journal article" date="2015" name="Proc. Natl. Acad. Sci. U.S.A.">
        <title>Networks of energetic and metabolic interactions define dynamics in microbial communities.</title>
        <authorList>
            <person name="Embree M."/>
            <person name="Liu J.K."/>
            <person name="Al-Bassam M.M."/>
            <person name="Zengler K."/>
        </authorList>
    </citation>
    <scope>NUCLEOTIDE SEQUENCE</scope>
</reference>
<name>A0A0W8FHB3_9ZZZZ</name>